<dbReference type="PANTHER" id="PTHR35789:SF1">
    <property type="entry name" value="SPORE GERMINATION PROTEIN B3"/>
    <property type="match status" value="1"/>
</dbReference>
<evidence type="ECO:0000256" key="4">
    <source>
        <dbReference type="ARBA" id="ARBA00022729"/>
    </source>
</evidence>
<dbReference type="GO" id="GO:0009847">
    <property type="term" value="P:spore germination"/>
    <property type="evidence" value="ECO:0007669"/>
    <property type="project" value="InterPro"/>
</dbReference>
<dbReference type="EMBL" id="JACVVD010000003">
    <property type="protein sequence ID" value="MBD0380738.1"/>
    <property type="molecule type" value="Genomic_DNA"/>
</dbReference>
<keyword evidence="11" id="KW-1185">Reference proteome</keyword>
<evidence type="ECO:0000259" key="8">
    <source>
        <dbReference type="Pfam" id="PF05504"/>
    </source>
</evidence>
<keyword evidence="7" id="KW-0449">Lipoprotein</keyword>
<organism evidence="10 11">
    <name type="scientific">Paenibacillus sedimenti</name>
    <dbReference type="NCBI Taxonomy" id="2770274"/>
    <lineage>
        <taxon>Bacteria</taxon>
        <taxon>Bacillati</taxon>
        <taxon>Bacillota</taxon>
        <taxon>Bacilli</taxon>
        <taxon>Bacillales</taxon>
        <taxon>Paenibacillaceae</taxon>
        <taxon>Paenibacillus</taxon>
    </lineage>
</organism>
<evidence type="ECO:0000259" key="9">
    <source>
        <dbReference type="Pfam" id="PF25198"/>
    </source>
</evidence>
<feature type="domain" description="Spore germination protein N-terminal" evidence="9">
    <location>
        <begin position="21"/>
        <end position="194"/>
    </location>
</feature>
<dbReference type="GO" id="GO:0016020">
    <property type="term" value="C:membrane"/>
    <property type="evidence" value="ECO:0007669"/>
    <property type="project" value="UniProtKB-SubCell"/>
</dbReference>
<keyword evidence="6" id="KW-0564">Palmitate</keyword>
<evidence type="ECO:0000256" key="2">
    <source>
        <dbReference type="ARBA" id="ARBA00007886"/>
    </source>
</evidence>
<reference evidence="10" key="1">
    <citation type="submission" date="2020-09" db="EMBL/GenBank/DDBJ databases">
        <title>Draft Genome Sequence of Paenibacillus sp. WST5.</title>
        <authorList>
            <person name="Bao Z."/>
        </authorList>
    </citation>
    <scope>NUCLEOTIDE SEQUENCE</scope>
    <source>
        <strain evidence="10">WST5</strain>
    </source>
</reference>
<dbReference type="PROSITE" id="PS51257">
    <property type="entry name" value="PROKAR_LIPOPROTEIN"/>
    <property type="match status" value="1"/>
</dbReference>
<dbReference type="InterPro" id="IPR057336">
    <property type="entry name" value="GerAC_N"/>
</dbReference>
<dbReference type="Proteomes" id="UP000650466">
    <property type="component" value="Unassembled WGS sequence"/>
</dbReference>
<dbReference type="RefSeq" id="WP_188174511.1">
    <property type="nucleotide sequence ID" value="NZ_JACVVD010000003.1"/>
</dbReference>
<dbReference type="InterPro" id="IPR046953">
    <property type="entry name" value="Spore_GerAC-like_C"/>
</dbReference>
<evidence type="ECO:0000256" key="5">
    <source>
        <dbReference type="ARBA" id="ARBA00023136"/>
    </source>
</evidence>
<gene>
    <name evidence="10" type="ORF">ICC18_11475</name>
</gene>
<evidence type="ECO:0000256" key="7">
    <source>
        <dbReference type="ARBA" id="ARBA00023288"/>
    </source>
</evidence>
<comment type="subcellular location">
    <subcellularLocation>
        <location evidence="1">Membrane</location>
        <topology evidence="1">Lipid-anchor</topology>
    </subcellularLocation>
</comment>
<dbReference type="Gene3D" id="6.20.190.10">
    <property type="entry name" value="Nutrient germinant receptor protein C, domain 1"/>
    <property type="match status" value="1"/>
</dbReference>
<keyword evidence="5" id="KW-0472">Membrane</keyword>
<dbReference type="Pfam" id="PF05504">
    <property type="entry name" value="Spore_GerAC"/>
    <property type="match status" value="1"/>
</dbReference>
<accession>A0A926KR20</accession>
<sequence>MNKWLLFLILLLMMVISGCWDKKELNELAVVMGVGIDKGPKGEVRVTAQVIKPPTKQGGSAGGSSLPTWSLSANGDTLLDAVARLNEISPRRLYWSHMQMIIFGDASAREGIAPYLNWFARDLESRTSTLLAVTQGKAEDLLNQKVELGNVPTKTMADLIQTSDNRQLPTRKMTLRDFISFLATPGIDSAVDVINVKSVRGKPETYSVANIAVFRGDKLAGYISGAQRTAVEMVNNKYKNALLKVACPNEKSAFFIFQVTDYTINKSISADDEIIKVGMNIFVEGNLNDQSCAGDLLRQDILQHVEKNIQNQIKTYILNTFKQSAEMKADIYGIGRNLHRYYPHVWDSMQKDWKDILSQVQFNIKVDSNIRRNGLIMVPTNRLMEE</sequence>
<feature type="domain" description="Spore germination GerAC-like C-terminal" evidence="8">
    <location>
        <begin position="210"/>
        <end position="374"/>
    </location>
</feature>
<evidence type="ECO:0000256" key="1">
    <source>
        <dbReference type="ARBA" id="ARBA00004635"/>
    </source>
</evidence>
<dbReference type="Gene3D" id="3.30.300.210">
    <property type="entry name" value="Nutrient germinant receptor protein C, domain 3"/>
    <property type="match status" value="1"/>
</dbReference>
<protein>
    <submittedName>
        <fullName evidence="10">Ger(X)C family spore germination protein</fullName>
    </submittedName>
</protein>
<evidence type="ECO:0000313" key="10">
    <source>
        <dbReference type="EMBL" id="MBD0380738.1"/>
    </source>
</evidence>
<dbReference type="PANTHER" id="PTHR35789">
    <property type="entry name" value="SPORE GERMINATION PROTEIN B3"/>
    <property type="match status" value="1"/>
</dbReference>
<dbReference type="InterPro" id="IPR038501">
    <property type="entry name" value="Spore_GerAC_C_sf"/>
</dbReference>
<dbReference type="InterPro" id="IPR008844">
    <property type="entry name" value="Spore_GerAC-like"/>
</dbReference>
<evidence type="ECO:0000256" key="3">
    <source>
        <dbReference type="ARBA" id="ARBA00022544"/>
    </source>
</evidence>
<keyword evidence="3" id="KW-0309">Germination</keyword>
<name>A0A926KR20_9BACL</name>
<comment type="similarity">
    <text evidence="2">Belongs to the GerABKC lipoprotein family.</text>
</comment>
<evidence type="ECO:0000313" key="11">
    <source>
        <dbReference type="Proteomes" id="UP000650466"/>
    </source>
</evidence>
<dbReference type="AlphaFoldDB" id="A0A926KR20"/>
<comment type="caution">
    <text evidence="10">The sequence shown here is derived from an EMBL/GenBank/DDBJ whole genome shotgun (WGS) entry which is preliminary data.</text>
</comment>
<evidence type="ECO:0000256" key="6">
    <source>
        <dbReference type="ARBA" id="ARBA00023139"/>
    </source>
</evidence>
<dbReference type="NCBIfam" id="TIGR02887">
    <property type="entry name" value="spore_ger_x_C"/>
    <property type="match status" value="1"/>
</dbReference>
<dbReference type="Pfam" id="PF25198">
    <property type="entry name" value="Spore_GerAC_N"/>
    <property type="match status" value="1"/>
</dbReference>
<proteinExistence type="inferred from homology"/>
<keyword evidence="4" id="KW-0732">Signal</keyword>